<comment type="caution">
    <text evidence="1">The sequence shown here is derived from an EMBL/GenBank/DDBJ whole genome shotgun (WGS) entry which is preliminary data.</text>
</comment>
<evidence type="ECO:0000313" key="2">
    <source>
        <dbReference type="Proteomes" id="UP000177996"/>
    </source>
</evidence>
<protein>
    <submittedName>
        <fullName evidence="1">Uncharacterized protein</fullName>
    </submittedName>
</protein>
<gene>
    <name evidence="1" type="ORF">A3D65_00425</name>
</gene>
<sequence>MNKQENVVKLEKVENIGDLLPGKTLVAVEAFGNGPWFHVNRPFIIVEGPTDQVPSSSRVRHAEDVAPAKLPPMAHKWYFRVRSMDNPRDVFAVSFPCENGKIVQGESDYSAFFVHTPEVEQKLSELKTISEYRAFTGI</sequence>
<dbReference type="Proteomes" id="UP000177996">
    <property type="component" value="Unassembled WGS sequence"/>
</dbReference>
<dbReference type="EMBL" id="MHLL01000037">
    <property type="protein sequence ID" value="OGZ08339.1"/>
    <property type="molecule type" value="Genomic_DNA"/>
</dbReference>
<dbReference type="AlphaFoldDB" id="A0A1G2D425"/>
<name>A0A1G2D425_9BACT</name>
<evidence type="ECO:0000313" key="1">
    <source>
        <dbReference type="EMBL" id="OGZ08339.1"/>
    </source>
</evidence>
<accession>A0A1G2D425</accession>
<proteinExistence type="predicted"/>
<organism evidence="1 2">
    <name type="scientific">Candidatus Lloydbacteria bacterium RIFCSPHIGHO2_02_FULL_50_13</name>
    <dbReference type="NCBI Taxonomy" id="1798661"/>
    <lineage>
        <taxon>Bacteria</taxon>
        <taxon>Candidatus Lloydiibacteriota</taxon>
    </lineage>
</organism>
<reference evidence="1 2" key="1">
    <citation type="journal article" date="2016" name="Nat. Commun.">
        <title>Thousands of microbial genomes shed light on interconnected biogeochemical processes in an aquifer system.</title>
        <authorList>
            <person name="Anantharaman K."/>
            <person name="Brown C.T."/>
            <person name="Hug L.A."/>
            <person name="Sharon I."/>
            <person name="Castelle C.J."/>
            <person name="Probst A.J."/>
            <person name="Thomas B.C."/>
            <person name="Singh A."/>
            <person name="Wilkins M.J."/>
            <person name="Karaoz U."/>
            <person name="Brodie E.L."/>
            <person name="Williams K.H."/>
            <person name="Hubbard S.S."/>
            <person name="Banfield J.F."/>
        </authorList>
    </citation>
    <scope>NUCLEOTIDE SEQUENCE [LARGE SCALE GENOMIC DNA]</scope>
</reference>